<dbReference type="EMBL" id="KK198758">
    <property type="protein sequence ID" value="KCW70296.1"/>
    <property type="molecule type" value="Genomic_DNA"/>
</dbReference>
<sequence length="68" mass="7705">MHVANPTQCHQSPHFKQAKDIKVSHSCLSGQTPSSKVTHLYVSSLIHLTDVVLEKYLKSREDKSIKFD</sequence>
<organism evidence="1">
    <name type="scientific">Eucalyptus grandis</name>
    <name type="common">Flooded gum</name>
    <dbReference type="NCBI Taxonomy" id="71139"/>
    <lineage>
        <taxon>Eukaryota</taxon>
        <taxon>Viridiplantae</taxon>
        <taxon>Streptophyta</taxon>
        <taxon>Embryophyta</taxon>
        <taxon>Tracheophyta</taxon>
        <taxon>Spermatophyta</taxon>
        <taxon>Magnoliopsida</taxon>
        <taxon>eudicotyledons</taxon>
        <taxon>Gunneridae</taxon>
        <taxon>Pentapetalae</taxon>
        <taxon>rosids</taxon>
        <taxon>malvids</taxon>
        <taxon>Myrtales</taxon>
        <taxon>Myrtaceae</taxon>
        <taxon>Myrtoideae</taxon>
        <taxon>Eucalypteae</taxon>
        <taxon>Eucalyptus</taxon>
    </lineage>
</organism>
<accession>A0A059BWF4</accession>
<proteinExistence type="predicted"/>
<gene>
    <name evidence="1" type="ORF">EUGRSUZ_F03539</name>
</gene>
<evidence type="ECO:0000313" key="1">
    <source>
        <dbReference type="EMBL" id="KCW70296.1"/>
    </source>
</evidence>
<name>A0A059BWF4_EUCGR</name>
<dbReference type="Gramene" id="KCW70296">
    <property type="protein sequence ID" value="KCW70296"/>
    <property type="gene ID" value="EUGRSUZ_F03539"/>
</dbReference>
<protein>
    <submittedName>
        <fullName evidence="1">Uncharacterized protein</fullName>
    </submittedName>
</protein>
<reference evidence="1" key="1">
    <citation type="submission" date="2013-07" db="EMBL/GenBank/DDBJ databases">
        <title>The genome of Eucalyptus grandis.</title>
        <authorList>
            <person name="Schmutz J."/>
            <person name="Hayes R."/>
            <person name="Myburg A."/>
            <person name="Tuskan G."/>
            <person name="Grattapaglia D."/>
            <person name="Rokhsar D.S."/>
        </authorList>
    </citation>
    <scope>NUCLEOTIDE SEQUENCE</scope>
    <source>
        <tissue evidence="1">Leaf extractions</tissue>
    </source>
</reference>
<dbReference type="InParanoid" id="A0A059BWF4"/>
<dbReference type="AlphaFoldDB" id="A0A059BWF4"/>